<evidence type="ECO:0000313" key="2">
    <source>
        <dbReference type="EMBL" id="KAJ9486185.1"/>
    </source>
</evidence>
<protein>
    <submittedName>
        <fullName evidence="2">Uncharacterized protein</fullName>
    </submittedName>
</protein>
<reference evidence="2" key="2">
    <citation type="journal article" date="2016" name="Fungal Biol.">
        <title>Ochratoxin A production by Penicillium thymicola.</title>
        <authorList>
            <person name="Nguyen H.D.T."/>
            <person name="McMullin D.R."/>
            <person name="Ponomareva E."/>
            <person name="Riley R."/>
            <person name="Pomraning K.R."/>
            <person name="Baker S.E."/>
            <person name="Seifert K.A."/>
        </authorList>
    </citation>
    <scope>NUCLEOTIDE SEQUENCE</scope>
    <source>
        <strain evidence="2">DAOM 180753</strain>
    </source>
</reference>
<evidence type="ECO:0000256" key="1">
    <source>
        <dbReference type="SAM" id="MobiDB-lite"/>
    </source>
</evidence>
<proteinExistence type="predicted"/>
<evidence type="ECO:0000313" key="3">
    <source>
        <dbReference type="Proteomes" id="UP001227192"/>
    </source>
</evidence>
<name>A0AAI9TG63_PENTH</name>
<gene>
    <name evidence="2" type="ORF">VN97_g7157</name>
</gene>
<dbReference type="AlphaFoldDB" id="A0AAI9TG63"/>
<dbReference type="EMBL" id="LACB01000222">
    <property type="protein sequence ID" value="KAJ9486185.1"/>
    <property type="molecule type" value="Genomic_DNA"/>
</dbReference>
<reference evidence="2" key="1">
    <citation type="submission" date="2015-06" db="EMBL/GenBank/DDBJ databases">
        <authorList>
            <person name="Nguyen H."/>
        </authorList>
    </citation>
    <scope>NUCLEOTIDE SEQUENCE</scope>
    <source>
        <strain evidence="2">DAOM 180753</strain>
    </source>
</reference>
<accession>A0AAI9TG63</accession>
<feature type="region of interest" description="Disordered" evidence="1">
    <location>
        <begin position="40"/>
        <end position="82"/>
    </location>
</feature>
<comment type="caution">
    <text evidence="2">The sequence shown here is derived from an EMBL/GenBank/DDBJ whole genome shotgun (WGS) entry which is preliminary data.</text>
</comment>
<keyword evidence="3" id="KW-1185">Reference proteome</keyword>
<sequence>MKSRDQIRSADLTDISDGTCHNNQLLRMIVQLSIKLEEKEEEKEKQFESRGNPIKTDVEREQSAPELNWPQSRDPISYRGIPQTPTLHPAELGLLALTLTSFVLILNYG</sequence>
<organism evidence="2 3">
    <name type="scientific">Penicillium thymicola</name>
    <dbReference type="NCBI Taxonomy" id="293382"/>
    <lineage>
        <taxon>Eukaryota</taxon>
        <taxon>Fungi</taxon>
        <taxon>Dikarya</taxon>
        <taxon>Ascomycota</taxon>
        <taxon>Pezizomycotina</taxon>
        <taxon>Eurotiomycetes</taxon>
        <taxon>Eurotiomycetidae</taxon>
        <taxon>Eurotiales</taxon>
        <taxon>Aspergillaceae</taxon>
        <taxon>Penicillium</taxon>
    </lineage>
</organism>
<dbReference type="Proteomes" id="UP001227192">
    <property type="component" value="Unassembled WGS sequence"/>
</dbReference>